<dbReference type="Proteomes" id="UP000188219">
    <property type="component" value="Chromosome"/>
</dbReference>
<sequence>MSEFPASFSPIQLHNRLNRPVWVGFKLARRGSRHLVMLSAGAESSAKFSKNFETFVGQIVREFKLDPEQTDFVELRQDGGERTEATNEVDAAGEAHNWFRWHAQWVGSAPMECKADPVTSEAARNYLEQVLTRSSAAA</sequence>
<dbReference type="OrthoDB" id="5734120at2"/>
<reference evidence="1" key="1">
    <citation type="submission" date="2017-02" db="EMBL/GenBank/DDBJ databases">
        <title>Genome of Microbulbifer agarilyticus GP101.</title>
        <authorList>
            <person name="Jung J."/>
            <person name="Bae S.S."/>
            <person name="Baek K."/>
        </authorList>
    </citation>
    <scope>NUCLEOTIDE SEQUENCE [LARGE SCALE GENOMIC DNA]</scope>
    <source>
        <strain evidence="1">GP101</strain>
    </source>
</reference>
<protein>
    <submittedName>
        <fullName evidence="1">Uncharacterized protein</fullName>
    </submittedName>
</protein>
<dbReference type="KEGG" id="maga:Mag101_12885"/>
<keyword evidence="2" id="KW-1185">Reference proteome</keyword>
<dbReference type="EMBL" id="CP019650">
    <property type="protein sequence ID" value="AQQ68426.1"/>
    <property type="molecule type" value="Genomic_DNA"/>
</dbReference>
<evidence type="ECO:0000313" key="2">
    <source>
        <dbReference type="Proteomes" id="UP000188219"/>
    </source>
</evidence>
<name>A0A1Q2M6X0_9GAMM</name>
<evidence type="ECO:0000313" key="1">
    <source>
        <dbReference type="EMBL" id="AQQ68426.1"/>
    </source>
</evidence>
<dbReference type="RefSeq" id="WP_077405685.1">
    <property type="nucleotide sequence ID" value="NZ_CP019650.1"/>
</dbReference>
<proteinExistence type="predicted"/>
<organism evidence="1 2">
    <name type="scientific">Microbulbifer agarilyticus</name>
    <dbReference type="NCBI Taxonomy" id="260552"/>
    <lineage>
        <taxon>Bacteria</taxon>
        <taxon>Pseudomonadati</taxon>
        <taxon>Pseudomonadota</taxon>
        <taxon>Gammaproteobacteria</taxon>
        <taxon>Cellvibrionales</taxon>
        <taxon>Microbulbiferaceae</taxon>
        <taxon>Microbulbifer</taxon>
    </lineage>
</organism>
<gene>
    <name evidence="1" type="ORF">Mag101_12885</name>
</gene>
<dbReference type="AlphaFoldDB" id="A0A1Q2M6X0"/>
<accession>A0A1Q2M6X0</accession>